<evidence type="ECO:0000256" key="1">
    <source>
        <dbReference type="ARBA" id="ARBA00001971"/>
    </source>
</evidence>
<dbReference type="InterPro" id="IPR002401">
    <property type="entry name" value="Cyt_P450_E_grp-I"/>
</dbReference>
<accession>A0A1S3ATW0</accession>
<dbReference type="GO" id="GO:0004497">
    <property type="term" value="F:monooxygenase activity"/>
    <property type="evidence" value="ECO:0007669"/>
    <property type="project" value="UniProtKB-KW"/>
</dbReference>
<evidence type="ECO:0000313" key="10">
    <source>
        <dbReference type="EnsemblPlants" id="MELO3C005574.2.1"/>
    </source>
</evidence>
<dbReference type="GeneID" id="103482653"/>
<evidence type="ECO:0000256" key="9">
    <source>
        <dbReference type="RuleBase" id="RU000461"/>
    </source>
</evidence>
<dbReference type="SUPFAM" id="SSF48264">
    <property type="entry name" value="Cytochrome P450"/>
    <property type="match status" value="1"/>
</dbReference>
<dbReference type="PRINTS" id="PR00463">
    <property type="entry name" value="EP450I"/>
</dbReference>
<dbReference type="PRINTS" id="PR00385">
    <property type="entry name" value="P450"/>
</dbReference>
<reference evidence="12" key="2">
    <citation type="submission" date="2025-04" db="UniProtKB">
        <authorList>
            <consortium name="RefSeq"/>
        </authorList>
    </citation>
    <scope>IDENTIFICATION</scope>
</reference>
<evidence type="ECO:0000256" key="2">
    <source>
        <dbReference type="ARBA" id="ARBA00010617"/>
    </source>
</evidence>
<evidence type="ECO:0000256" key="4">
    <source>
        <dbReference type="ARBA" id="ARBA00022723"/>
    </source>
</evidence>
<dbReference type="PROSITE" id="PS00086">
    <property type="entry name" value="CYTOCHROME_P450"/>
    <property type="match status" value="1"/>
</dbReference>
<dbReference type="AlphaFoldDB" id="A0A1S3ATW0"/>
<evidence type="ECO:0000313" key="11">
    <source>
        <dbReference type="Proteomes" id="UP001652600"/>
    </source>
</evidence>
<dbReference type="SMR" id="A0A1S3ATW0"/>
<comment type="similarity">
    <text evidence="2 9">Belongs to the cytochrome P450 family.</text>
</comment>
<dbReference type="PANTHER" id="PTHR47951:SF7">
    <property type="entry name" value="FLAVONOID 3',5'-HYDROXYLASE-LIKE ISOFORM X1"/>
    <property type="match status" value="1"/>
</dbReference>
<sequence>MSSVSTPFLFDSNKHSQISTPLLFIFLFISALLWLRSKFRQSPLPPGPRGLPLVGYLPFLSTNLHHNFADLAKIYGPIFKLRLGAKLCFVLTSPSSINEVLRHHETVFDNRDATVSARLCTYGGSDIVFSQNEGDWKKLRKIFARKMLSKANLDASYPLRRQEVRKIIKGVLESAGTPIDFGELSFLAAVKSVMAMIWGGSGGLTGVAVTDLEAKFREVVDELMVLLGTPNLSDLFPVLGCLDLQGIARKMKKVSNRCDEILNSAIEGQRKKGRNGLENRGFLEFLLEVMEGEDNSESITENQLKGLLIDIVIGGTDTTSTVIEWTMTELLQQPNTMKKVIEELTNVVGLNQMVEEFHLSKLHYLDAAIKETLRLHPPVSLLVPRVSSKTTTLEGYTIPKGSTIYFNVWAIQRDPKVWENPLDFMPERFLNESNEKMYDFSGNKIEFCPFGSGKKSCAGIPLAERLLVLILASLLHGFEWKLPEGSKLDLEEKFGIVTRKLNPLVVIPTPRLSNLELYNTM</sequence>
<dbReference type="GO" id="GO:0005506">
    <property type="term" value="F:iron ion binding"/>
    <property type="evidence" value="ECO:0007669"/>
    <property type="project" value="InterPro"/>
</dbReference>
<evidence type="ECO:0000256" key="8">
    <source>
        <dbReference type="PIRSR" id="PIRSR602401-1"/>
    </source>
</evidence>
<keyword evidence="4 8" id="KW-0479">Metal-binding</keyword>
<keyword evidence="5 9" id="KW-0560">Oxidoreductase</keyword>
<dbReference type="FunFam" id="1.10.630.10:FF:000126">
    <property type="entry name" value="Predicted protein"/>
    <property type="match status" value="1"/>
</dbReference>
<keyword evidence="11" id="KW-1185">Reference proteome</keyword>
<dbReference type="EnsemblPlants" id="MELO3C005574.2.1">
    <property type="protein sequence ID" value="MELO3C005574.2.1"/>
    <property type="gene ID" value="MELO3C005574.2"/>
</dbReference>
<dbReference type="PANTHER" id="PTHR47951">
    <property type="entry name" value="OS08G0547900 PROTEIN"/>
    <property type="match status" value="1"/>
</dbReference>
<keyword evidence="6 8" id="KW-0408">Iron</keyword>
<dbReference type="eggNOG" id="KOG0156">
    <property type="taxonomic scope" value="Eukaryota"/>
</dbReference>
<dbReference type="InterPro" id="IPR036396">
    <property type="entry name" value="Cyt_P450_sf"/>
</dbReference>
<proteinExistence type="inferred from homology"/>
<dbReference type="Pfam" id="PF00067">
    <property type="entry name" value="p450"/>
    <property type="match status" value="1"/>
</dbReference>
<evidence type="ECO:0000256" key="3">
    <source>
        <dbReference type="ARBA" id="ARBA00022617"/>
    </source>
</evidence>
<dbReference type="KEGG" id="cmo:103482653"/>
<evidence type="ECO:0000313" key="12">
    <source>
        <dbReference type="RefSeq" id="XP_008437142.1"/>
    </source>
</evidence>
<dbReference type="RefSeq" id="XP_008437142.1">
    <property type="nucleotide sequence ID" value="XM_008438920.2"/>
</dbReference>
<protein>
    <submittedName>
        <fullName evidence="12">Flavonoid 3'-monooxygenase-like</fullName>
    </submittedName>
</protein>
<dbReference type="InterPro" id="IPR001128">
    <property type="entry name" value="Cyt_P450"/>
</dbReference>
<dbReference type="OrthoDB" id="2789670at2759"/>
<reference evidence="10" key="1">
    <citation type="submission" date="2023-03" db="UniProtKB">
        <authorList>
            <consortium name="EnsemblPlants"/>
        </authorList>
    </citation>
    <scope>IDENTIFICATION</scope>
</reference>
<organism evidence="11 12">
    <name type="scientific">Cucumis melo</name>
    <name type="common">Muskmelon</name>
    <dbReference type="NCBI Taxonomy" id="3656"/>
    <lineage>
        <taxon>Eukaryota</taxon>
        <taxon>Viridiplantae</taxon>
        <taxon>Streptophyta</taxon>
        <taxon>Embryophyta</taxon>
        <taxon>Tracheophyta</taxon>
        <taxon>Spermatophyta</taxon>
        <taxon>Magnoliopsida</taxon>
        <taxon>eudicotyledons</taxon>
        <taxon>Gunneridae</taxon>
        <taxon>Pentapetalae</taxon>
        <taxon>rosids</taxon>
        <taxon>fabids</taxon>
        <taxon>Cucurbitales</taxon>
        <taxon>Cucurbitaceae</taxon>
        <taxon>Benincaseae</taxon>
        <taxon>Cucumis</taxon>
    </lineage>
</organism>
<dbReference type="Gramene" id="MELO3C005574.2.1">
    <property type="protein sequence ID" value="MELO3C005574.2.1"/>
    <property type="gene ID" value="MELO3C005574.2"/>
</dbReference>
<feature type="binding site" description="axial binding residue" evidence="8">
    <location>
        <position position="457"/>
    </location>
    <ligand>
        <name>heme</name>
        <dbReference type="ChEBI" id="CHEBI:30413"/>
    </ligand>
    <ligandPart>
        <name>Fe</name>
        <dbReference type="ChEBI" id="CHEBI:18248"/>
    </ligandPart>
</feature>
<dbReference type="GO" id="GO:0020037">
    <property type="term" value="F:heme binding"/>
    <property type="evidence" value="ECO:0007669"/>
    <property type="project" value="InterPro"/>
</dbReference>
<evidence type="ECO:0000256" key="7">
    <source>
        <dbReference type="ARBA" id="ARBA00023033"/>
    </source>
</evidence>
<comment type="cofactor">
    <cofactor evidence="1 8">
        <name>heme</name>
        <dbReference type="ChEBI" id="CHEBI:30413"/>
    </cofactor>
</comment>
<gene>
    <name evidence="12" type="primary">LOC103482653</name>
    <name evidence="10" type="synonym">103482653</name>
</gene>
<dbReference type="InterPro" id="IPR017972">
    <property type="entry name" value="Cyt_P450_CS"/>
</dbReference>
<evidence type="ECO:0000256" key="6">
    <source>
        <dbReference type="ARBA" id="ARBA00023004"/>
    </source>
</evidence>
<name>A0A1S3ATW0_CUCME</name>
<dbReference type="InParanoid" id="A0A1S3ATW0"/>
<dbReference type="Gene3D" id="1.10.630.10">
    <property type="entry name" value="Cytochrome P450"/>
    <property type="match status" value="1"/>
</dbReference>
<dbReference type="Proteomes" id="UP001652600">
    <property type="component" value="Chromosome 9"/>
</dbReference>
<dbReference type="GO" id="GO:0016705">
    <property type="term" value="F:oxidoreductase activity, acting on paired donors, with incorporation or reduction of molecular oxygen"/>
    <property type="evidence" value="ECO:0007669"/>
    <property type="project" value="InterPro"/>
</dbReference>
<keyword evidence="3 8" id="KW-0349">Heme</keyword>
<keyword evidence="7 9" id="KW-0503">Monooxygenase</keyword>
<evidence type="ECO:0000256" key="5">
    <source>
        <dbReference type="ARBA" id="ARBA00023002"/>
    </source>
</evidence>